<keyword evidence="3" id="KW-1185">Reference proteome</keyword>
<dbReference type="Proteomes" id="UP000316621">
    <property type="component" value="Chromosome 4"/>
</dbReference>
<evidence type="ECO:0000256" key="1">
    <source>
        <dbReference type="SAM" id="MobiDB-lite"/>
    </source>
</evidence>
<dbReference type="EMBL" id="CM010718">
    <property type="protein sequence ID" value="RZC58968.1"/>
    <property type="molecule type" value="Genomic_DNA"/>
</dbReference>
<evidence type="ECO:0000313" key="3">
    <source>
        <dbReference type="Proteomes" id="UP000316621"/>
    </source>
</evidence>
<dbReference type="Gramene" id="RZC58968">
    <property type="protein sequence ID" value="RZC58968"/>
    <property type="gene ID" value="C5167_006271"/>
</dbReference>
<dbReference type="AlphaFoldDB" id="A0A4Y7JGP2"/>
<protein>
    <submittedName>
        <fullName evidence="2">Uncharacterized protein</fullName>
    </submittedName>
</protein>
<evidence type="ECO:0000313" key="2">
    <source>
        <dbReference type="EMBL" id="RZC58968.1"/>
    </source>
</evidence>
<accession>A0A4Y7JGP2</accession>
<organism evidence="2 3">
    <name type="scientific">Papaver somniferum</name>
    <name type="common">Opium poppy</name>
    <dbReference type="NCBI Taxonomy" id="3469"/>
    <lineage>
        <taxon>Eukaryota</taxon>
        <taxon>Viridiplantae</taxon>
        <taxon>Streptophyta</taxon>
        <taxon>Embryophyta</taxon>
        <taxon>Tracheophyta</taxon>
        <taxon>Spermatophyta</taxon>
        <taxon>Magnoliopsida</taxon>
        <taxon>Ranunculales</taxon>
        <taxon>Papaveraceae</taxon>
        <taxon>Papaveroideae</taxon>
        <taxon>Papaver</taxon>
    </lineage>
</organism>
<sequence>MPKYGLNAMPMMQRLETMITSDNNATLVNQSMMSTLASLMSTMASKSEDAKSDVDVGKSDVDDGVKIRRRQLTLRRKSVHEDELITRKALRRRKQTETRFIRCSEDEELESDAGGARQNPKLTAGTPTKRRAQLECVTALTHQRSIEVSSTLQHR</sequence>
<proteinExistence type="predicted"/>
<reference evidence="2 3" key="1">
    <citation type="journal article" date="2018" name="Science">
        <title>The opium poppy genome and morphinan production.</title>
        <authorList>
            <person name="Guo L."/>
            <person name="Winzer T."/>
            <person name="Yang X."/>
            <person name="Li Y."/>
            <person name="Ning Z."/>
            <person name="He Z."/>
            <person name="Teodor R."/>
            <person name="Lu Y."/>
            <person name="Bowser T.A."/>
            <person name="Graham I.A."/>
            <person name="Ye K."/>
        </authorList>
    </citation>
    <scope>NUCLEOTIDE SEQUENCE [LARGE SCALE GENOMIC DNA]</scope>
    <source>
        <strain evidence="3">cv. HN1</strain>
        <tissue evidence="2">Leaves</tissue>
    </source>
</reference>
<feature type="region of interest" description="Disordered" evidence="1">
    <location>
        <begin position="106"/>
        <end position="129"/>
    </location>
</feature>
<gene>
    <name evidence="2" type="ORF">C5167_006271</name>
</gene>
<name>A0A4Y7JGP2_PAPSO</name>